<feature type="chain" id="PRO_5020532790" evidence="3">
    <location>
        <begin position="23"/>
        <end position="610"/>
    </location>
</feature>
<sequence length="610" mass="66411">MLTRILTCVAFLIAASPLPALFQDGAQSAPQQQSQNVPPGQSEPRIPTEAIPQPLPSDPSLAPADPRRAAAAVHSEFRTSDRCVACHNGLITSSGEDVSIGLQWQASIMANAGRDPYWLASIRRETLDHPTAKSDIEDECSTCHMPVQHYANRDAGRKTAVFIHLPLQLLPKGDHAAADGVSCSVCHQAEATDLGKPISFNGNITFARPIKHLLRPEYGPYSIDAGHQSVMESSTGGYDPMQGDHIRDAGLCGSCHTLYTKARGPNGKTVGVLPEQMPFLEWQHSDYSAGNTSNPAGAPVSVSNVITTSNASQQKPRPQTCQECHMPEVTSPTPVTALYGQPREGVHRHVFVGGNFLMQAMLQEHRQALAVEAQPDQLQAAVQRTTKFLQTQSARVEINGIAPTAQGLAFEVHAQNLTGHKFPTAYPSRRVWLHVTVRDRDNRIVFESGHLNPDGSIVGNANDVDPLRYEPHFTEITQPDQVEIYEPILKDLEGHVTTGLLSAVGYLKDNRLLPAGFDKATAVHDIRVAGRAAADPNFNGDGSTVRYSVSTHHATGPFHIAVELIYQPIGFRWAHNLAPYRAPEPERMVRYYEQAAHDSAVVVAHAEATR</sequence>
<dbReference type="EMBL" id="SMGK01000005">
    <property type="protein sequence ID" value="TCK71664.1"/>
    <property type="molecule type" value="Genomic_DNA"/>
</dbReference>
<reference evidence="4 5" key="1">
    <citation type="submission" date="2019-03" db="EMBL/GenBank/DDBJ databases">
        <title>Genomic Encyclopedia of Type Strains, Phase IV (KMG-IV): sequencing the most valuable type-strain genomes for metagenomic binning, comparative biology and taxonomic classification.</title>
        <authorList>
            <person name="Goeker M."/>
        </authorList>
    </citation>
    <scope>NUCLEOTIDE SEQUENCE [LARGE SCALE GENOMIC DNA]</scope>
    <source>
        <strain evidence="4 5">DSM 103428</strain>
    </source>
</reference>
<feature type="signal peptide" evidence="3">
    <location>
        <begin position="1"/>
        <end position="22"/>
    </location>
</feature>
<dbReference type="InterPro" id="IPR051829">
    <property type="entry name" value="Multiheme_Cytochr_ET"/>
</dbReference>
<dbReference type="GO" id="GO:0016491">
    <property type="term" value="F:oxidoreductase activity"/>
    <property type="evidence" value="ECO:0007669"/>
    <property type="project" value="TreeGrafter"/>
</dbReference>
<organism evidence="4 5">
    <name type="scientific">Acidipila rosea</name>
    <dbReference type="NCBI Taxonomy" id="768535"/>
    <lineage>
        <taxon>Bacteria</taxon>
        <taxon>Pseudomonadati</taxon>
        <taxon>Acidobacteriota</taxon>
        <taxon>Terriglobia</taxon>
        <taxon>Terriglobales</taxon>
        <taxon>Acidobacteriaceae</taxon>
        <taxon>Acidipila</taxon>
    </lineage>
</organism>
<feature type="compositionally biased region" description="Polar residues" evidence="2">
    <location>
        <begin position="25"/>
        <end position="39"/>
    </location>
</feature>
<comment type="caution">
    <text evidence="4">The sequence shown here is derived from an EMBL/GenBank/DDBJ whole genome shotgun (WGS) entry which is preliminary data.</text>
</comment>
<dbReference type="RefSeq" id="WP_131998306.1">
    <property type="nucleotide sequence ID" value="NZ_SMGK01000005.1"/>
</dbReference>
<name>A0A4R1L1E2_9BACT</name>
<evidence type="ECO:0000256" key="3">
    <source>
        <dbReference type="SAM" id="SignalP"/>
    </source>
</evidence>
<dbReference type="AlphaFoldDB" id="A0A4R1L1E2"/>
<keyword evidence="5" id="KW-1185">Reference proteome</keyword>
<dbReference type="Proteomes" id="UP000295210">
    <property type="component" value="Unassembled WGS sequence"/>
</dbReference>
<evidence type="ECO:0000256" key="2">
    <source>
        <dbReference type="SAM" id="MobiDB-lite"/>
    </source>
</evidence>
<evidence type="ECO:0000256" key="1">
    <source>
        <dbReference type="ARBA" id="ARBA00022729"/>
    </source>
</evidence>
<dbReference type="OrthoDB" id="9779283at2"/>
<dbReference type="PANTHER" id="PTHR35038">
    <property type="entry name" value="DISSIMILATORY SULFITE REDUCTASE SIRA"/>
    <property type="match status" value="1"/>
</dbReference>
<feature type="region of interest" description="Disordered" evidence="2">
    <location>
        <begin position="25"/>
        <end position="67"/>
    </location>
</feature>
<dbReference type="SUPFAM" id="SSF48695">
    <property type="entry name" value="Multiheme cytochromes"/>
    <property type="match status" value="1"/>
</dbReference>
<dbReference type="InterPro" id="IPR036280">
    <property type="entry name" value="Multihaem_cyt_sf"/>
</dbReference>
<evidence type="ECO:0000313" key="5">
    <source>
        <dbReference type="Proteomes" id="UP000295210"/>
    </source>
</evidence>
<gene>
    <name evidence="4" type="ORF">C7378_2947</name>
</gene>
<accession>A0A4R1L1E2</accession>
<proteinExistence type="predicted"/>
<dbReference type="PANTHER" id="PTHR35038:SF8">
    <property type="entry name" value="C-TYPE POLYHEME CYTOCHROME OMCC"/>
    <property type="match status" value="1"/>
</dbReference>
<protein>
    <submittedName>
        <fullName evidence="4">Uncharacterized protein</fullName>
    </submittedName>
</protein>
<dbReference type="Gene3D" id="1.10.1130.10">
    <property type="entry name" value="Flavocytochrome C3, Chain A"/>
    <property type="match status" value="1"/>
</dbReference>
<evidence type="ECO:0000313" key="4">
    <source>
        <dbReference type="EMBL" id="TCK71664.1"/>
    </source>
</evidence>
<keyword evidence="1 3" id="KW-0732">Signal</keyword>